<keyword evidence="5" id="KW-0410">Iron transport</keyword>
<feature type="chain" id="PRO_5045297145" evidence="16">
    <location>
        <begin position="23"/>
        <end position="820"/>
    </location>
</feature>
<proteinExistence type="inferred from homology"/>
<dbReference type="InterPro" id="IPR037066">
    <property type="entry name" value="Plug_dom_sf"/>
</dbReference>
<comment type="similarity">
    <text evidence="2 14 15">Belongs to the TonB-dependent receptor family.</text>
</comment>
<dbReference type="PANTHER" id="PTHR32552:SF68">
    <property type="entry name" value="FERRICHROME OUTER MEMBRANE TRANSPORTER_PHAGE RECEPTOR"/>
    <property type="match status" value="1"/>
</dbReference>
<evidence type="ECO:0000256" key="16">
    <source>
        <dbReference type="SAM" id="SignalP"/>
    </source>
</evidence>
<evidence type="ECO:0000256" key="3">
    <source>
        <dbReference type="ARBA" id="ARBA00022448"/>
    </source>
</evidence>
<evidence type="ECO:0000256" key="6">
    <source>
        <dbReference type="ARBA" id="ARBA00022692"/>
    </source>
</evidence>
<evidence type="ECO:0000256" key="14">
    <source>
        <dbReference type="PROSITE-ProRule" id="PRU01360"/>
    </source>
</evidence>
<dbReference type="InterPro" id="IPR000531">
    <property type="entry name" value="Beta-barrel_TonB"/>
</dbReference>
<evidence type="ECO:0000256" key="12">
    <source>
        <dbReference type="ARBA" id="ARBA00023170"/>
    </source>
</evidence>
<dbReference type="InterPro" id="IPR013784">
    <property type="entry name" value="Carb-bd-like_fold"/>
</dbReference>
<evidence type="ECO:0000313" key="20">
    <source>
        <dbReference type="Proteomes" id="UP001589774"/>
    </source>
</evidence>
<evidence type="ECO:0000256" key="11">
    <source>
        <dbReference type="ARBA" id="ARBA00023136"/>
    </source>
</evidence>
<evidence type="ECO:0000256" key="7">
    <source>
        <dbReference type="ARBA" id="ARBA00022729"/>
    </source>
</evidence>
<dbReference type="InterPro" id="IPR010105">
    <property type="entry name" value="TonB_sidphr_rcpt"/>
</dbReference>
<keyword evidence="12 19" id="KW-0675">Receptor</keyword>
<dbReference type="Pfam" id="PF07715">
    <property type="entry name" value="Plug"/>
    <property type="match status" value="1"/>
</dbReference>
<gene>
    <name evidence="19" type="ORF">ACFFI0_21220</name>
</gene>
<keyword evidence="6 14" id="KW-0812">Transmembrane</keyword>
<evidence type="ECO:0000259" key="17">
    <source>
        <dbReference type="Pfam" id="PF00593"/>
    </source>
</evidence>
<dbReference type="PROSITE" id="PS52016">
    <property type="entry name" value="TONB_DEPENDENT_REC_3"/>
    <property type="match status" value="1"/>
</dbReference>
<dbReference type="Pfam" id="PF00593">
    <property type="entry name" value="TonB_dep_Rec_b-barrel"/>
    <property type="match status" value="1"/>
</dbReference>
<dbReference type="InterPro" id="IPR036942">
    <property type="entry name" value="Beta-barrel_TonB_sf"/>
</dbReference>
<dbReference type="Pfam" id="PF13715">
    <property type="entry name" value="CarbopepD_reg_2"/>
    <property type="match status" value="1"/>
</dbReference>
<feature type="domain" description="TonB-dependent receptor-like beta-barrel" evidence="17">
    <location>
        <begin position="488"/>
        <end position="792"/>
    </location>
</feature>
<keyword evidence="9" id="KW-0406">Ion transport</keyword>
<evidence type="ECO:0000256" key="2">
    <source>
        <dbReference type="ARBA" id="ARBA00009810"/>
    </source>
</evidence>
<dbReference type="EMBL" id="JBHLWO010000002">
    <property type="protein sequence ID" value="MFC0320860.1"/>
    <property type="molecule type" value="Genomic_DNA"/>
</dbReference>
<dbReference type="Gene3D" id="2.170.130.10">
    <property type="entry name" value="TonB-dependent receptor, plug domain"/>
    <property type="match status" value="1"/>
</dbReference>
<evidence type="ECO:0000256" key="5">
    <source>
        <dbReference type="ARBA" id="ARBA00022496"/>
    </source>
</evidence>
<dbReference type="RefSeq" id="WP_130856543.1">
    <property type="nucleotide sequence ID" value="NZ_JBHLWO010000002.1"/>
</dbReference>
<dbReference type="InterPro" id="IPR039426">
    <property type="entry name" value="TonB-dep_rcpt-like"/>
</dbReference>
<keyword evidence="7 16" id="KW-0732">Signal</keyword>
<evidence type="ECO:0000256" key="10">
    <source>
        <dbReference type="ARBA" id="ARBA00023077"/>
    </source>
</evidence>
<evidence type="ECO:0000256" key="9">
    <source>
        <dbReference type="ARBA" id="ARBA00023065"/>
    </source>
</evidence>
<evidence type="ECO:0000259" key="18">
    <source>
        <dbReference type="Pfam" id="PF07715"/>
    </source>
</evidence>
<accession>A0ABV6HS03</accession>
<dbReference type="SUPFAM" id="SSF56935">
    <property type="entry name" value="Porins"/>
    <property type="match status" value="1"/>
</dbReference>
<dbReference type="PANTHER" id="PTHR32552">
    <property type="entry name" value="FERRICHROME IRON RECEPTOR-RELATED"/>
    <property type="match status" value="1"/>
</dbReference>
<organism evidence="19 20">
    <name type="scientific">Olivibacter oleidegradans</name>
    <dbReference type="NCBI Taxonomy" id="760123"/>
    <lineage>
        <taxon>Bacteria</taxon>
        <taxon>Pseudomonadati</taxon>
        <taxon>Bacteroidota</taxon>
        <taxon>Sphingobacteriia</taxon>
        <taxon>Sphingobacteriales</taxon>
        <taxon>Sphingobacteriaceae</taxon>
        <taxon>Olivibacter</taxon>
    </lineage>
</organism>
<protein>
    <submittedName>
        <fullName evidence="19">TonB-dependent siderophore receptor</fullName>
    </submittedName>
</protein>
<feature type="signal peptide" evidence="16">
    <location>
        <begin position="1"/>
        <end position="22"/>
    </location>
</feature>
<keyword evidence="10 15" id="KW-0798">TonB box</keyword>
<comment type="caution">
    <text evidence="19">The sequence shown here is derived from an EMBL/GenBank/DDBJ whole genome shotgun (WGS) entry which is preliminary data.</text>
</comment>
<keyword evidence="4 14" id="KW-1134">Transmembrane beta strand</keyword>
<evidence type="ECO:0000256" key="8">
    <source>
        <dbReference type="ARBA" id="ARBA00023004"/>
    </source>
</evidence>
<keyword evidence="13 14" id="KW-0998">Cell outer membrane</keyword>
<feature type="domain" description="TonB-dependent receptor plug" evidence="18">
    <location>
        <begin position="138"/>
        <end position="231"/>
    </location>
</feature>
<sequence length="820" mass="89290">MKITLHVQLFVTLILTSLAVFAQQNGVVRGTVLTSDGNPAPYVSVVLTGTGQGAVTNTGGEYKISNVKPGNYILKATAVGANSETQSVAVKLGETVTANFNITYNSAQLQEVNIKAGHTNKFAVKKTDASAKMPLRNLENPQNISIISGDLLAEQQLFRVEDALKNAPGVHKMWDAVGRAGIGGPIFSQRGFITNIKARNGISGNVASSIDAVNIERIEVIKGPSATLFGNTITSYGGLINRVMKTPYDSLGGRIDYSTGSFGLNRISADVNTPLNADKSVLVRVNSAYTTQHSFRDAGFSKSFAFAPSLSYKVNDKLNFNLDAEIFSGKANDFMGVFFYGNTVANLGTDRIDEINIDYDKAFINNSLYNKSENINLFGAMNYQINNDWKLQTNVSVTNSSSEGRTPYLMLVPNALLGIATPGADNLARMVWSPNGSDHAIEIQPLLQGDFKIGGMRNRLTVGLDYFKYKSNISYERFINVFGGQQTPDFFDLVPATGPAPNYNDFNEDKVSTLYGTKPLLNYEPNSNTNTYSAFMFDALNITDKLIALAGIRIDRFFNRGIYNATTDITSDNYAQTAFSPKFGLIYQVVKDQVSVFGNYQNGFTNKTGVDYEGKSFKPEEANQLEGGVKLDAFGGKLSGTFSYYNIKVKDIVRPYAQIPNQNIQDGTQLSKGFEAEIVANPINGLNIIAGYAYNDSKYEKIDADGASGGLNGLRPETSGPTHLSNLYISYRIPFGLAEGLGISFGGNYASKNYLVNSVAAGKIYAPAYIVINSSIFYDLKKFRITFSANNIGNEKYWTGYSTFNSQAPRNFIVGAGLKF</sequence>
<evidence type="ECO:0000313" key="19">
    <source>
        <dbReference type="EMBL" id="MFC0320860.1"/>
    </source>
</evidence>
<dbReference type="InterPro" id="IPR012910">
    <property type="entry name" value="Plug_dom"/>
</dbReference>
<dbReference type="Gene3D" id="2.60.40.1120">
    <property type="entry name" value="Carboxypeptidase-like, regulatory domain"/>
    <property type="match status" value="1"/>
</dbReference>
<keyword evidence="11 14" id="KW-0472">Membrane</keyword>
<dbReference type="InterPro" id="IPR010917">
    <property type="entry name" value="TonB_rcpt_CS"/>
</dbReference>
<dbReference type="SUPFAM" id="SSF49452">
    <property type="entry name" value="Starch-binding domain-like"/>
    <property type="match status" value="1"/>
</dbReference>
<dbReference type="Proteomes" id="UP001589774">
    <property type="component" value="Unassembled WGS sequence"/>
</dbReference>
<dbReference type="CDD" id="cd01347">
    <property type="entry name" value="ligand_gated_channel"/>
    <property type="match status" value="1"/>
</dbReference>
<dbReference type="Gene3D" id="2.40.170.20">
    <property type="entry name" value="TonB-dependent receptor, beta-barrel domain"/>
    <property type="match status" value="1"/>
</dbReference>
<evidence type="ECO:0000256" key="13">
    <source>
        <dbReference type="ARBA" id="ARBA00023237"/>
    </source>
</evidence>
<comment type="subcellular location">
    <subcellularLocation>
        <location evidence="1 14">Cell outer membrane</location>
        <topology evidence="1 14">Multi-pass membrane protein</topology>
    </subcellularLocation>
</comment>
<name>A0ABV6HS03_9SPHI</name>
<reference evidence="19 20" key="1">
    <citation type="submission" date="2024-09" db="EMBL/GenBank/DDBJ databases">
        <authorList>
            <person name="Sun Q."/>
            <person name="Mori K."/>
        </authorList>
    </citation>
    <scope>NUCLEOTIDE SEQUENCE [LARGE SCALE GENOMIC DNA]</scope>
    <source>
        <strain evidence="19 20">CCM 7765</strain>
    </source>
</reference>
<dbReference type="NCBIfam" id="TIGR01783">
    <property type="entry name" value="TonB-siderophor"/>
    <property type="match status" value="1"/>
</dbReference>
<keyword evidence="20" id="KW-1185">Reference proteome</keyword>
<evidence type="ECO:0000256" key="4">
    <source>
        <dbReference type="ARBA" id="ARBA00022452"/>
    </source>
</evidence>
<keyword evidence="3 14" id="KW-0813">Transport</keyword>
<evidence type="ECO:0000256" key="15">
    <source>
        <dbReference type="RuleBase" id="RU003357"/>
    </source>
</evidence>
<evidence type="ECO:0000256" key="1">
    <source>
        <dbReference type="ARBA" id="ARBA00004571"/>
    </source>
</evidence>
<keyword evidence="8" id="KW-0408">Iron</keyword>
<dbReference type="PROSITE" id="PS01156">
    <property type="entry name" value="TONB_DEPENDENT_REC_2"/>
    <property type="match status" value="1"/>
</dbReference>